<organism evidence="2 3">
    <name type="scientific">Araneus ventricosus</name>
    <name type="common">Orbweaver spider</name>
    <name type="synonym">Epeira ventricosa</name>
    <dbReference type="NCBI Taxonomy" id="182803"/>
    <lineage>
        <taxon>Eukaryota</taxon>
        <taxon>Metazoa</taxon>
        <taxon>Ecdysozoa</taxon>
        <taxon>Arthropoda</taxon>
        <taxon>Chelicerata</taxon>
        <taxon>Arachnida</taxon>
        <taxon>Araneae</taxon>
        <taxon>Araneomorphae</taxon>
        <taxon>Entelegynae</taxon>
        <taxon>Araneoidea</taxon>
        <taxon>Araneidae</taxon>
        <taxon>Araneus</taxon>
    </lineage>
</organism>
<keyword evidence="1" id="KW-0175">Coiled coil</keyword>
<protein>
    <submittedName>
        <fullName evidence="2">Uncharacterized protein</fullName>
    </submittedName>
</protein>
<feature type="coiled-coil region" evidence="1">
    <location>
        <begin position="36"/>
        <end position="87"/>
    </location>
</feature>
<proteinExistence type="predicted"/>
<gene>
    <name evidence="2" type="ORF">AVEN_47939_1</name>
</gene>
<dbReference type="AlphaFoldDB" id="A0A4Y2DRA1"/>
<evidence type="ECO:0000256" key="1">
    <source>
        <dbReference type="SAM" id="Coils"/>
    </source>
</evidence>
<evidence type="ECO:0000313" key="3">
    <source>
        <dbReference type="Proteomes" id="UP000499080"/>
    </source>
</evidence>
<name>A0A4Y2DRA1_ARAVE</name>
<sequence length="144" mass="16134">MIANKSTSWGDRMDEETPITEITDIATDDAATCAKLRRQTNLIKELTTNITNASRLEIDLMHDPDIHAGLIENMAHWQKELNSLESEASKLYCPVVNCAHHKTDLSKTQFKGSLSSVSDETSNSTHLPNSKIANEKPLTFFKEF</sequence>
<reference evidence="2 3" key="1">
    <citation type="journal article" date="2019" name="Sci. Rep.">
        <title>Orb-weaving spider Araneus ventricosus genome elucidates the spidroin gene catalogue.</title>
        <authorList>
            <person name="Kono N."/>
            <person name="Nakamura H."/>
            <person name="Ohtoshi R."/>
            <person name="Moran D.A.P."/>
            <person name="Shinohara A."/>
            <person name="Yoshida Y."/>
            <person name="Fujiwara M."/>
            <person name="Mori M."/>
            <person name="Tomita M."/>
            <person name="Arakawa K."/>
        </authorList>
    </citation>
    <scope>NUCLEOTIDE SEQUENCE [LARGE SCALE GENOMIC DNA]</scope>
</reference>
<comment type="caution">
    <text evidence="2">The sequence shown here is derived from an EMBL/GenBank/DDBJ whole genome shotgun (WGS) entry which is preliminary data.</text>
</comment>
<dbReference type="Proteomes" id="UP000499080">
    <property type="component" value="Unassembled WGS sequence"/>
</dbReference>
<keyword evidence="3" id="KW-1185">Reference proteome</keyword>
<dbReference type="EMBL" id="BGPR01000406">
    <property type="protein sequence ID" value="GBM18546.1"/>
    <property type="molecule type" value="Genomic_DNA"/>
</dbReference>
<evidence type="ECO:0000313" key="2">
    <source>
        <dbReference type="EMBL" id="GBM18546.1"/>
    </source>
</evidence>
<accession>A0A4Y2DRA1</accession>